<evidence type="ECO:0000313" key="1">
    <source>
        <dbReference type="EMBL" id="GFQ88010.1"/>
    </source>
</evidence>
<gene>
    <name evidence="1" type="primary">AVEN_54863_1</name>
    <name evidence="1" type="ORF">TNCT_223261</name>
</gene>
<comment type="caution">
    <text evidence="1">The sequence shown here is derived from an EMBL/GenBank/DDBJ whole genome shotgun (WGS) entry which is preliminary data.</text>
</comment>
<dbReference type="Proteomes" id="UP000887116">
    <property type="component" value="Unassembled WGS sequence"/>
</dbReference>
<protein>
    <submittedName>
        <fullName evidence="1">Uncharacterized protein</fullName>
    </submittedName>
</protein>
<keyword evidence="2" id="KW-1185">Reference proteome</keyword>
<dbReference type="AlphaFoldDB" id="A0A8X6KVE7"/>
<dbReference type="EMBL" id="BMAO01003465">
    <property type="protein sequence ID" value="GFQ88010.1"/>
    <property type="molecule type" value="Genomic_DNA"/>
</dbReference>
<evidence type="ECO:0000313" key="2">
    <source>
        <dbReference type="Proteomes" id="UP000887116"/>
    </source>
</evidence>
<reference evidence="1" key="1">
    <citation type="submission" date="2020-07" db="EMBL/GenBank/DDBJ databases">
        <title>Multicomponent nature underlies the extraordinary mechanical properties of spider dragline silk.</title>
        <authorList>
            <person name="Kono N."/>
            <person name="Nakamura H."/>
            <person name="Mori M."/>
            <person name="Yoshida Y."/>
            <person name="Ohtoshi R."/>
            <person name="Malay A.D."/>
            <person name="Moran D.A.P."/>
            <person name="Tomita M."/>
            <person name="Numata K."/>
            <person name="Arakawa K."/>
        </authorList>
    </citation>
    <scope>NUCLEOTIDE SEQUENCE</scope>
</reference>
<name>A0A8X6KVE7_TRICU</name>
<organism evidence="1 2">
    <name type="scientific">Trichonephila clavata</name>
    <name type="common">Joro spider</name>
    <name type="synonym">Nephila clavata</name>
    <dbReference type="NCBI Taxonomy" id="2740835"/>
    <lineage>
        <taxon>Eukaryota</taxon>
        <taxon>Metazoa</taxon>
        <taxon>Ecdysozoa</taxon>
        <taxon>Arthropoda</taxon>
        <taxon>Chelicerata</taxon>
        <taxon>Arachnida</taxon>
        <taxon>Araneae</taxon>
        <taxon>Araneomorphae</taxon>
        <taxon>Entelegynae</taxon>
        <taxon>Araneoidea</taxon>
        <taxon>Nephilidae</taxon>
        <taxon>Trichonephila</taxon>
    </lineage>
</organism>
<dbReference type="OrthoDB" id="6418966at2759"/>
<sequence length="133" mass="15583">MLKKFQNMTIATKEWGRVRLQHLPVKGLDERSYHKGLFLHVTPSTPDGMSRMQVYLDCKWQGYFMMPLSLFQMAKEALGNKLRAEIPVGIKKRGNLDIFPEKIRYETMNKNKDIIMKYSLMQLESNEAEKLVT</sequence>
<proteinExistence type="predicted"/>
<accession>A0A8X6KVE7</accession>